<dbReference type="InterPro" id="IPR036259">
    <property type="entry name" value="MFS_trans_sf"/>
</dbReference>
<evidence type="ECO:0000256" key="5">
    <source>
        <dbReference type="ARBA" id="ARBA00022692"/>
    </source>
</evidence>
<dbReference type="PANTHER" id="PTHR43528">
    <property type="entry name" value="ALPHA-KETOGLUTARATE PERMEASE"/>
    <property type="match status" value="1"/>
</dbReference>
<feature type="transmembrane region" description="Helical" evidence="11">
    <location>
        <begin position="167"/>
        <end position="187"/>
    </location>
</feature>
<gene>
    <name evidence="13" type="ORF">Y013_11995</name>
</gene>
<evidence type="ECO:0000256" key="11">
    <source>
        <dbReference type="SAM" id="Phobius"/>
    </source>
</evidence>
<dbReference type="SUPFAM" id="SSF103473">
    <property type="entry name" value="MFS general substrate transporter"/>
    <property type="match status" value="1"/>
</dbReference>
<dbReference type="PROSITE" id="PS50850">
    <property type="entry name" value="MFS"/>
    <property type="match status" value="1"/>
</dbReference>
<evidence type="ECO:0000256" key="2">
    <source>
        <dbReference type="ARBA" id="ARBA00008240"/>
    </source>
</evidence>
<dbReference type="GO" id="GO:0005886">
    <property type="term" value="C:plasma membrane"/>
    <property type="evidence" value="ECO:0007669"/>
    <property type="project" value="UniProtKB-SubCell"/>
</dbReference>
<keyword evidence="6" id="KW-0769">Symport</keyword>
<dbReference type="InterPro" id="IPR042099">
    <property type="entry name" value="ANL_N_sf"/>
</dbReference>
<feature type="transmembrane region" description="Helical" evidence="11">
    <location>
        <begin position="447"/>
        <end position="468"/>
    </location>
</feature>
<feature type="transmembrane region" description="Helical" evidence="11">
    <location>
        <begin position="480"/>
        <end position="501"/>
    </location>
</feature>
<evidence type="ECO:0000256" key="4">
    <source>
        <dbReference type="ARBA" id="ARBA00022475"/>
    </source>
</evidence>
<reference evidence="13 14" key="1">
    <citation type="journal article" date="2014" name="Genome Announc.">
        <title>Complete Genome of Rhodococcus pyridinivorans SB3094, a Methyl-Ethyl-Ketone-Degrading Bacterium Used for Bioaugmentation.</title>
        <authorList>
            <person name="Dueholm M.S."/>
            <person name="Albertsen M."/>
            <person name="D'Imperio S."/>
            <person name="Tale V.P."/>
            <person name="Lewis D."/>
            <person name="Nielsen P.H."/>
            <person name="Nielsen J.L."/>
        </authorList>
    </citation>
    <scope>NUCLEOTIDE SEQUENCE [LARGE SCALE GENOMIC DNA]</scope>
    <source>
        <strain evidence="13 14">SB3094</strain>
    </source>
</reference>
<evidence type="ECO:0000256" key="3">
    <source>
        <dbReference type="ARBA" id="ARBA00022448"/>
    </source>
</evidence>
<evidence type="ECO:0000256" key="1">
    <source>
        <dbReference type="ARBA" id="ARBA00004651"/>
    </source>
</evidence>
<dbReference type="InterPro" id="IPR051084">
    <property type="entry name" value="H+-coupled_symporters"/>
</dbReference>
<feature type="transmembrane region" description="Helical" evidence="11">
    <location>
        <begin position="223"/>
        <end position="243"/>
    </location>
</feature>
<comment type="similarity">
    <text evidence="2">Belongs to the major facilitator superfamily. Metabolite:H+ Symporter (MHS) family (TC 2.A.1.6) family.</text>
</comment>
<keyword evidence="3" id="KW-0813">Transport</keyword>
<feature type="transmembrane region" description="Helical" evidence="11">
    <location>
        <begin position="299"/>
        <end position="318"/>
    </location>
</feature>
<dbReference type="PROSITE" id="PS00217">
    <property type="entry name" value="SUGAR_TRANSPORT_2"/>
    <property type="match status" value="1"/>
</dbReference>
<dbReference type="KEGG" id="rpy:Y013_11995"/>
<dbReference type="Pfam" id="PF07690">
    <property type="entry name" value="MFS_1"/>
    <property type="match status" value="1"/>
</dbReference>
<accession>V9XH63</accession>
<evidence type="ECO:0000256" key="6">
    <source>
        <dbReference type="ARBA" id="ARBA00022847"/>
    </source>
</evidence>
<evidence type="ECO:0000256" key="9">
    <source>
        <dbReference type="ARBA" id="ARBA00037295"/>
    </source>
</evidence>
<keyword evidence="5 11" id="KW-0812">Transmembrane</keyword>
<feature type="transmembrane region" description="Helical" evidence="11">
    <location>
        <begin position="421"/>
        <end position="441"/>
    </location>
</feature>
<dbReference type="AlphaFoldDB" id="V9XH63"/>
<dbReference type="Gene3D" id="3.40.50.12780">
    <property type="entry name" value="N-terminal domain of ligase-like"/>
    <property type="match status" value="1"/>
</dbReference>
<dbReference type="GO" id="GO:0015293">
    <property type="term" value="F:symporter activity"/>
    <property type="evidence" value="ECO:0007669"/>
    <property type="project" value="UniProtKB-KW"/>
</dbReference>
<dbReference type="PATRIC" id="fig|1435356.3.peg.2409"/>
<dbReference type="PANTHER" id="PTHR43528:SF1">
    <property type="entry name" value="ALPHA-KETOGLUTARATE PERMEASE"/>
    <property type="match status" value="1"/>
</dbReference>
<dbReference type="InterPro" id="IPR020846">
    <property type="entry name" value="MFS_dom"/>
</dbReference>
<evidence type="ECO:0000256" key="8">
    <source>
        <dbReference type="ARBA" id="ARBA00023136"/>
    </source>
</evidence>
<evidence type="ECO:0000256" key="10">
    <source>
        <dbReference type="ARBA" id="ARBA00039918"/>
    </source>
</evidence>
<keyword evidence="4" id="KW-1003">Cell membrane</keyword>
<feature type="transmembrane region" description="Helical" evidence="11">
    <location>
        <begin position="199"/>
        <end position="217"/>
    </location>
</feature>
<sequence length="561" mass="60594">MRIEQIATTVGNPCDGVEVSIADDSEVLIRGYNVMQGYLDDPEATAATVDSAAGRRERARLCLVGTPAQQIVRLTTASRNFTGTGFALPRLGYSPRHRARSEGAIVENGSVDPTPDAHEEQPETVRRAIGASAMGNFTEWFDYGVYAYTATYIADSFFPGDLESATLLTLGVFAVSFVMRPLGGFVWGPLGDRLGRRQILALTILLMGGSTVLLGAVPSYESIGFWAPLLLVLLRMIQGFSTGGEYGGAATFMAEYSPDHKRGFYGSFLEFGTLGGFSVGAFLVLMIDLMSTDAFMATWGWRLPFFVAGPLALVGLYLRSKLDETPVFKELEEAHQEEASVGAEFKDLLTRYWRPIITMMGLVIALNVCNYTLLSYMPTYLEDRIGLTTTSALILVLIGQLAMMAVIPFSGSLSDRIGRKPLWAASLGGLFVLAVPMYMLMSVGFGWAILGFTVLGLLYVMQLSTISATFPAMFPTQVRFAGFAISYNVATSIFGGTAPAINEWLVERTGNDLMPAFYMMGACAVGLVALYFVAETAGASLRGRGIPGIDTEARPAALSHH</sequence>
<dbReference type="EMBL" id="CP006996">
    <property type="protein sequence ID" value="AHD21339.1"/>
    <property type="molecule type" value="Genomic_DNA"/>
</dbReference>
<dbReference type="eggNOG" id="COG0477">
    <property type="taxonomic scope" value="Bacteria"/>
</dbReference>
<dbReference type="FunFam" id="1.20.1250.20:FF:000001">
    <property type="entry name" value="Dicarboxylate MFS transporter"/>
    <property type="match status" value="1"/>
</dbReference>
<dbReference type="HOGENOM" id="CLU_001265_39_0_11"/>
<organism evidence="13 14">
    <name type="scientific">Rhodococcus pyridinivorans SB3094</name>
    <dbReference type="NCBI Taxonomy" id="1435356"/>
    <lineage>
        <taxon>Bacteria</taxon>
        <taxon>Bacillati</taxon>
        <taxon>Actinomycetota</taxon>
        <taxon>Actinomycetes</taxon>
        <taxon>Mycobacteriales</taxon>
        <taxon>Nocardiaceae</taxon>
        <taxon>Rhodococcus</taxon>
    </lineage>
</organism>
<protein>
    <recommendedName>
        <fullName evidence="10">Putative proline/betaine transporter</fullName>
    </recommendedName>
</protein>
<name>V9XH63_9NOCA</name>
<feature type="transmembrane region" description="Helical" evidence="11">
    <location>
        <begin position="513"/>
        <end position="534"/>
    </location>
</feature>
<feature type="domain" description="Major facilitator superfamily (MFS) profile" evidence="12">
    <location>
        <begin position="128"/>
        <end position="538"/>
    </location>
</feature>
<comment type="function">
    <text evidence="9">May be a proton symporter involved in the uptake of osmolytes such as proline and glycine betaine.</text>
</comment>
<dbReference type="Gene3D" id="1.20.1250.20">
    <property type="entry name" value="MFS general substrate transporter like domains"/>
    <property type="match status" value="2"/>
</dbReference>
<dbReference type="SUPFAM" id="SSF56801">
    <property type="entry name" value="Acetyl-CoA synthetase-like"/>
    <property type="match status" value="1"/>
</dbReference>
<evidence type="ECO:0000313" key="14">
    <source>
        <dbReference type="Proteomes" id="UP000018781"/>
    </source>
</evidence>
<keyword evidence="7 11" id="KW-1133">Transmembrane helix</keyword>
<feature type="transmembrane region" description="Helical" evidence="11">
    <location>
        <begin position="264"/>
        <end position="287"/>
    </location>
</feature>
<proteinExistence type="inferred from homology"/>
<feature type="transmembrane region" description="Helical" evidence="11">
    <location>
        <begin position="385"/>
        <end position="409"/>
    </location>
</feature>
<evidence type="ECO:0000313" key="13">
    <source>
        <dbReference type="EMBL" id="AHD21339.1"/>
    </source>
</evidence>
<dbReference type="InterPro" id="IPR011701">
    <property type="entry name" value="MFS"/>
</dbReference>
<evidence type="ECO:0000256" key="7">
    <source>
        <dbReference type="ARBA" id="ARBA00022989"/>
    </source>
</evidence>
<keyword evidence="8 11" id="KW-0472">Membrane</keyword>
<feature type="transmembrane region" description="Helical" evidence="11">
    <location>
        <begin position="352"/>
        <end position="373"/>
    </location>
</feature>
<dbReference type="CDD" id="cd17366">
    <property type="entry name" value="MFS_ProP"/>
    <property type="match status" value="1"/>
</dbReference>
<comment type="subcellular location">
    <subcellularLocation>
        <location evidence="1">Cell membrane</location>
        <topology evidence="1">Multi-pass membrane protein</topology>
    </subcellularLocation>
</comment>
<evidence type="ECO:0000259" key="12">
    <source>
        <dbReference type="PROSITE" id="PS50850"/>
    </source>
</evidence>
<dbReference type="InterPro" id="IPR005829">
    <property type="entry name" value="Sugar_transporter_CS"/>
</dbReference>
<dbReference type="Proteomes" id="UP000018781">
    <property type="component" value="Chromosome"/>
</dbReference>